<dbReference type="Proteomes" id="UP001225378">
    <property type="component" value="Chromosome"/>
</dbReference>
<keyword evidence="2" id="KW-1185">Reference proteome</keyword>
<dbReference type="EMBL" id="CP157743">
    <property type="protein sequence ID" value="XBS21026.1"/>
    <property type="molecule type" value="Genomic_DNA"/>
</dbReference>
<dbReference type="RefSeq" id="WP_305909996.1">
    <property type="nucleotide sequence ID" value="NZ_CP157743.1"/>
</dbReference>
<name>A0AAU7NWM5_9GAMM</name>
<dbReference type="KEGG" id="mech:Q9L42_002600"/>
<protein>
    <submittedName>
        <fullName evidence="1">Methyltransferase domain-containing protein</fullName>
    </submittedName>
</protein>
<organism evidence="1 2">
    <name type="scientific">Methylomarinum roseum</name>
    <dbReference type="NCBI Taxonomy" id="3067653"/>
    <lineage>
        <taxon>Bacteria</taxon>
        <taxon>Pseudomonadati</taxon>
        <taxon>Pseudomonadota</taxon>
        <taxon>Gammaproteobacteria</taxon>
        <taxon>Methylococcales</taxon>
        <taxon>Methylococcaceae</taxon>
        <taxon>Methylomarinum</taxon>
    </lineage>
</organism>
<dbReference type="Gene3D" id="3.40.50.150">
    <property type="entry name" value="Vaccinia Virus protein VP39"/>
    <property type="match status" value="1"/>
</dbReference>
<dbReference type="GO" id="GO:0032259">
    <property type="term" value="P:methylation"/>
    <property type="evidence" value="ECO:0007669"/>
    <property type="project" value="UniProtKB-KW"/>
</dbReference>
<reference evidence="1 2" key="1">
    <citation type="journal article" date="2024" name="Microbiology">
        <title>Methylomarinum rosea sp. nov., a novel halophilic methanotrophic bacterium from the hypersaline Lake Elton.</title>
        <authorList>
            <person name="Suleimanov R.Z."/>
            <person name="Oshkin I.Y."/>
            <person name="Danilova O.V."/>
            <person name="Suzina N.E."/>
            <person name="Dedysh S.N."/>
        </authorList>
    </citation>
    <scope>NUCLEOTIDE SEQUENCE [LARGE SCALE GENOMIC DNA]</scope>
    <source>
        <strain evidence="1 2">Ch1-1</strain>
    </source>
</reference>
<dbReference type="SUPFAM" id="SSF53335">
    <property type="entry name" value="S-adenosyl-L-methionine-dependent methyltransferases"/>
    <property type="match status" value="1"/>
</dbReference>
<dbReference type="GO" id="GO:0008168">
    <property type="term" value="F:methyltransferase activity"/>
    <property type="evidence" value="ECO:0007669"/>
    <property type="project" value="UniProtKB-KW"/>
</dbReference>
<sequence length="211" mass="25239">MQTEFVHFKERHQRSEFVAKRFERYLTQRVADIGCFQAPLRTLLQNCDYVGVDMAGDPDIQLNLDCLKSLPFQDNEFNCVLCIEVLEHLDNLHLLFDELIRISQRYIIISLPNCWRDARRKIEKGSGDFLHYGLPVEKPADRHKWFFNCQQAENFFTYQADKHRLNIVEKFVTEKPKSLWIRAIRKLMYPGQKYNNRYANTVWVVYEKEQA</sequence>
<evidence type="ECO:0000313" key="2">
    <source>
        <dbReference type="Proteomes" id="UP001225378"/>
    </source>
</evidence>
<keyword evidence="1" id="KW-0489">Methyltransferase</keyword>
<gene>
    <name evidence="1" type="ORF">Q9L42_002600</name>
</gene>
<keyword evidence="1" id="KW-0808">Transferase</keyword>
<proteinExistence type="predicted"/>
<dbReference type="Pfam" id="PF13489">
    <property type="entry name" value="Methyltransf_23"/>
    <property type="match status" value="1"/>
</dbReference>
<dbReference type="AlphaFoldDB" id="A0AAU7NWM5"/>
<evidence type="ECO:0000313" key="1">
    <source>
        <dbReference type="EMBL" id="XBS21026.1"/>
    </source>
</evidence>
<accession>A0AAU7NWM5</accession>
<dbReference type="InterPro" id="IPR029063">
    <property type="entry name" value="SAM-dependent_MTases_sf"/>
</dbReference>